<dbReference type="Proteomes" id="UP000017559">
    <property type="component" value="Unassembled WGS sequence"/>
</dbReference>
<evidence type="ECO:0000313" key="1">
    <source>
        <dbReference type="EMBL" id="ESK88502.1"/>
    </source>
</evidence>
<sequence>MGVQLRRSILLERIDLNIGIFFASSLSEETLRVLIHVIARSLVAEVAFGKRLHTLSTSSGSNLAVPIVDNVQIASRSLLDALTRRCAARSCDYNHPYLVGFILNPE</sequence>
<dbReference type="AlphaFoldDB" id="V2X3W3"/>
<accession>V2X3W3</accession>
<organism evidence="1 2">
    <name type="scientific">Moniliophthora roreri (strain MCA 2997)</name>
    <name type="common">Cocoa frosty pod rot fungus</name>
    <name type="synonym">Crinipellis roreri</name>
    <dbReference type="NCBI Taxonomy" id="1381753"/>
    <lineage>
        <taxon>Eukaryota</taxon>
        <taxon>Fungi</taxon>
        <taxon>Dikarya</taxon>
        <taxon>Basidiomycota</taxon>
        <taxon>Agaricomycotina</taxon>
        <taxon>Agaricomycetes</taxon>
        <taxon>Agaricomycetidae</taxon>
        <taxon>Agaricales</taxon>
        <taxon>Marasmiineae</taxon>
        <taxon>Marasmiaceae</taxon>
        <taxon>Moniliophthora</taxon>
    </lineage>
</organism>
<protein>
    <submittedName>
        <fullName evidence="1">Uncharacterized protein</fullName>
    </submittedName>
</protein>
<comment type="caution">
    <text evidence="1">The sequence shown here is derived from an EMBL/GenBank/DDBJ whole genome shotgun (WGS) entry which is preliminary data.</text>
</comment>
<name>V2X3W3_MONRO</name>
<dbReference type="HOGENOM" id="CLU_2223911_0_0_1"/>
<evidence type="ECO:0000313" key="2">
    <source>
        <dbReference type="Proteomes" id="UP000017559"/>
    </source>
</evidence>
<keyword evidence="2" id="KW-1185">Reference proteome</keyword>
<proteinExistence type="predicted"/>
<gene>
    <name evidence="1" type="ORF">Moror_3201</name>
</gene>
<dbReference type="EMBL" id="AWSO01000643">
    <property type="protein sequence ID" value="ESK88502.1"/>
    <property type="molecule type" value="Genomic_DNA"/>
</dbReference>
<reference evidence="1 2" key="1">
    <citation type="journal article" date="2014" name="BMC Genomics">
        <title>Genome and secretome analysis of the hemibiotrophic fungal pathogen, Moniliophthora roreri, which causes frosty pod rot disease of cacao: mechanisms of the biotrophic and necrotrophic phases.</title>
        <authorList>
            <person name="Meinhardt L.W."/>
            <person name="Costa G.G.L."/>
            <person name="Thomazella D.P.T."/>
            <person name="Teixeira P.J.P.L."/>
            <person name="Carazzolle M.F."/>
            <person name="Schuster S.C."/>
            <person name="Carlson J.E."/>
            <person name="Guiltinan M.J."/>
            <person name="Mieczkowski P."/>
            <person name="Farmer A."/>
            <person name="Ramaraj T."/>
            <person name="Crozier J."/>
            <person name="Davis R.E."/>
            <person name="Shao J."/>
            <person name="Melnick R.L."/>
            <person name="Pereira G.A.G."/>
            <person name="Bailey B.A."/>
        </authorList>
    </citation>
    <scope>NUCLEOTIDE SEQUENCE [LARGE SCALE GENOMIC DNA]</scope>
    <source>
        <strain evidence="1 2">MCA 2997</strain>
    </source>
</reference>
<dbReference type="KEGG" id="mrr:Moror_3201"/>